<proteinExistence type="predicted"/>
<keyword evidence="1" id="KW-0812">Transmembrane</keyword>
<reference evidence="2 3" key="1">
    <citation type="submission" date="2017-09" db="EMBL/GenBank/DDBJ databases">
        <title>Depth-based differentiation of microbial function through sediment-hosted aquifers and enrichment of novel symbionts in the deep terrestrial subsurface.</title>
        <authorList>
            <person name="Probst A.J."/>
            <person name="Ladd B."/>
            <person name="Jarett J.K."/>
            <person name="Geller-Mcgrath D.E."/>
            <person name="Sieber C.M."/>
            <person name="Emerson J.B."/>
            <person name="Anantharaman K."/>
            <person name="Thomas B.C."/>
            <person name="Malmstrom R."/>
            <person name="Stieglmeier M."/>
            <person name="Klingl A."/>
            <person name="Woyke T."/>
            <person name="Ryan C.M."/>
            <person name="Banfield J.F."/>
        </authorList>
    </citation>
    <scope>NUCLEOTIDE SEQUENCE [LARGE SCALE GENOMIC DNA]</scope>
    <source>
        <strain evidence="2">CG23_combo_of_CG06-09_8_20_14_all_40_23</strain>
    </source>
</reference>
<accession>A0A2H0A5I0</accession>
<feature type="transmembrane region" description="Helical" evidence="1">
    <location>
        <begin position="40"/>
        <end position="60"/>
    </location>
</feature>
<name>A0A2H0A5I0_9BACT</name>
<evidence type="ECO:0000313" key="3">
    <source>
        <dbReference type="Proteomes" id="UP000231067"/>
    </source>
</evidence>
<keyword evidence="1" id="KW-0472">Membrane</keyword>
<protein>
    <submittedName>
        <fullName evidence="2">Uncharacterized protein</fullName>
    </submittedName>
</protein>
<evidence type="ECO:0000256" key="1">
    <source>
        <dbReference type="SAM" id="Phobius"/>
    </source>
</evidence>
<keyword evidence="1" id="KW-1133">Transmembrane helix</keyword>
<evidence type="ECO:0000313" key="2">
    <source>
        <dbReference type="EMBL" id="PIP40704.1"/>
    </source>
</evidence>
<dbReference type="EMBL" id="PCSH01000104">
    <property type="protein sequence ID" value="PIP40704.1"/>
    <property type="molecule type" value="Genomic_DNA"/>
</dbReference>
<dbReference type="AlphaFoldDB" id="A0A2H0A5I0"/>
<feature type="transmembrane region" description="Helical" evidence="1">
    <location>
        <begin position="12"/>
        <end position="34"/>
    </location>
</feature>
<comment type="caution">
    <text evidence="2">The sequence shown here is derived from an EMBL/GenBank/DDBJ whole genome shotgun (WGS) entry which is preliminary data.</text>
</comment>
<gene>
    <name evidence="2" type="ORF">COX18_05870</name>
</gene>
<organism evidence="2 3">
    <name type="scientific">Candidatus Desantisbacteria bacterium CG23_combo_of_CG06-09_8_20_14_all_40_23</name>
    <dbReference type="NCBI Taxonomy" id="1974550"/>
    <lineage>
        <taxon>Bacteria</taxon>
        <taxon>Candidatus Desantisiibacteriota</taxon>
    </lineage>
</organism>
<dbReference type="Proteomes" id="UP000231067">
    <property type="component" value="Unassembled WGS sequence"/>
</dbReference>
<sequence length="67" mass="7671">MMMKFRDKEKNTLANTFLKIAEYIMALVVLGQIISNKFSPSTFITGLIIFFLLILIAIFISSHTKED</sequence>